<proteinExistence type="predicted"/>
<dbReference type="AlphaFoldDB" id="A0A6I1FIS3"/>
<dbReference type="RefSeq" id="WP_152152936.1">
    <property type="nucleotide sequence ID" value="NZ_WEIO01000008.1"/>
</dbReference>
<evidence type="ECO:0000313" key="1">
    <source>
        <dbReference type="EMBL" id="KAB7705606.1"/>
    </source>
</evidence>
<accession>A0A6I1FIS3</accession>
<dbReference type="EMBL" id="WEIO01000008">
    <property type="protein sequence ID" value="KAB7705606.1"/>
    <property type="molecule type" value="Genomic_DNA"/>
</dbReference>
<gene>
    <name evidence="1" type="ORF">F9802_13810</name>
</gene>
<name>A0A6I1FIS3_9BACI</name>
<dbReference type="Proteomes" id="UP000429595">
    <property type="component" value="Unassembled WGS sequence"/>
</dbReference>
<keyword evidence="2" id="KW-1185">Reference proteome</keyword>
<evidence type="ECO:0000313" key="2">
    <source>
        <dbReference type="Proteomes" id="UP000429595"/>
    </source>
</evidence>
<organism evidence="1 2">
    <name type="scientific">Bacillus aerolatus</name>
    <dbReference type="NCBI Taxonomy" id="2653354"/>
    <lineage>
        <taxon>Bacteria</taxon>
        <taxon>Bacillati</taxon>
        <taxon>Bacillota</taxon>
        <taxon>Bacilli</taxon>
        <taxon>Bacillales</taxon>
        <taxon>Bacillaceae</taxon>
        <taxon>Bacillus</taxon>
    </lineage>
</organism>
<protein>
    <submittedName>
        <fullName evidence="1">DUF2294 family protein</fullName>
    </submittedName>
</protein>
<sequence>MTWTAGPFKQELIKDYNNINLRMFDIGVKRQRIDIVGDKVLILAYHKRIPTLKYLDEVNRSVTRMTDIAILDTYKEHLKNIFEEKYGMKVLSILKDYDPFTELSGTIIILDQDVSAYMMQY</sequence>
<reference evidence="1 2" key="1">
    <citation type="submission" date="2019-10" db="EMBL/GenBank/DDBJ databases">
        <title>Bacillus aerolatum sp. nov., isolated from bioaerosol of sport playgrounds.</title>
        <authorList>
            <person name="Chen P."/>
            <person name="Zhang G."/>
        </authorList>
    </citation>
    <scope>NUCLEOTIDE SEQUENCE [LARGE SCALE GENOMIC DNA]</scope>
    <source>
        <strain evidence="1 2">CX253</strain>
    </source>
</reference>
<comment type="caution">
    <text evidence="1">The sequence shown here is derived from an EMBL/GenBank/DDBJ whole genome shotgun (WGS) entry which is preliminary data.</text>
</comment>